<evidence type="ECO:0000256" key="5">
    <source>
        <dbReference type="SAM" id="SignalP"/>
    </source>
</evidence>
<name>A0AAW1TC04_9CHLO</name>
<accession>A0AAW1TC04</accession>
<dbReference type="Proteomes" id="UP001485043">
    <property type="component" value="Unassembled WGS sequence"/>
</dbReference>
<dbReference type="InterPro" id="IPR001568">
    <property type="entry name" value="RNase_T2-like"/>
</dbReference>
<comment type="caution">
    <text evidence="6">The sequence shown here is derived from an EMBL/GenBank/DDBJ whole genome shotgun (WGS) entry which is preliminary data.</text>
</comment>
<dbReference type="Gene3D" id="3.90.730.10">
    <property type="entry name" value="Ribonuclease T2-like"/>
    <property type="match status" value="1"/>
</dbReference>
<evidence type="ECO:0000256" key="4">
    <source>
        <dbReference type="RuleBase" id="RU004328"/>
    </source>
</evidence>
<evidence type="ECO:0000313" key="7">
    <source>
        <dbReference type="Proteomes" id="UP001485043"/>
    </source>
</evidence>
<keyword evidence="7" id="KW-1185">Reference proteome</keyword>
<dbReference type="PANTHER" id="PTHR11240">
    <property type="entry name" value="RIBONUCLEASE T2"/>
    <property type="match status" value="1"/>
</dbReference>
<dbReference type="GO" id="GO:0003723">
    <property type="term" value="F:RNA binding"/>
    <property type="evidence" value="ECO:0007669"/>
    <property type="project" value="InterPro"/>
</dbReference>
<dbReference type="Pfam" id="PF00445">
    <property type="entry name" value="Ribonuclease_T2"/>
    <property type="match status" value="1"/>
</dbReference>
<sequence length="261" mass="28893">MLGSLQAVGLLALSAGLSQAETFFYLVRQWPTTYCTVEASCSTYPDRNAFSIHGLWPNYDRGGYPENCTNELYNPSSVADIRSQMTEAWESYSEPNDRFWGHEWECHGTCTKLGQAEFFRTVLSLNQKYNLEDALANAGIVPNEQTTYSTADIGDAITKAYNAQPTVRCANRRQEGEQLLDSIFMCFNENLEAEDCLDACPQGCERSNCKEALYLPVENALASQGLALDNLVDGSGPLRRRGRVECQRGDHGPSAQAVQAS</sequence>
<feature type="signal peptide" evidence="5">
    <location>
        <begin position="1"/>
        <end position="20"/>
    </location>
</feature>
<feature type="active site" evidence="3">
    <location>
        <position position="103"/>
    </location>
</feature>
<evidence type="ECO:0000313" key="6">
    <source>
        <dbReference type="EMBL" id="KAK9866813.1"/>
    </source>
</evidence>
<organism evidence="6 7">
    <name type="scientific">Apatococcus fuscideae</name>
    <dbReference type="NCBI Taxonomy" id="2026836"/>
    <lineage>
        <taxon>Eukaryota</taxon>
        <taxon>Viridiplantae</taxon>
        <taxon>Chlorophyta</taxon>
        <taxon>core chlorophytes</taxon>
        <taxon>Trebouxiophyceae</taxon>
        <taxon>Chlorellales</taxon>
        <taxon>Chlorellaceae</taxon>
        <taxon>Apatococcus</taxon>
    </lineage>
</organism>
<dbReference type="InterPro" id="IPR033697">
    <property type="entry name" value="Ribonuclease_T2_eukaryotic"/>
</dbReference>
<dbReference type="GO" id="GO:0006401">
    <property type="term" value="P:RNA catabolic process"/>
    <property type="evidence" value="ECO:0007669"/>
    <property type="project" value="UniProtKB-ARBA"/>
</dbReference>
<gene>
    <name evidence="6" type="ORF">WJX84_002204</name>
</gene>
<feature type="chain" id="PRO_5043632081" evidence="5">
    <location>
        <begin position="21"/>
        <end position="261"/>
    </location>
</feature>
<evidence type="ECO:0000256" key="2">
    <source>
        <dbReference type="ARBA" id="ARBA00023157"/>
    </source>
</evidence>
<dbReference type="PROSITE" id="PS00530">
    <property type="entry name" value="RNASE_T2_1"/>
    <property type="match status" value="1"/>
</dbReference>
<dbReference type="CDD" id="cd01061">
    <property type="entry name" value="RNase_T2_euk"/>
    <property type="match status" value="1"/>
</dbReference>
<dbReference type="InterPro" id="IPR036430">
    <property type="entry name" value="RNase_T2-like_sf"/>
</dbReference>
<keyword evidence="5" id="KW-0732">Signal</keyword>
<dbReference type="AlphaFoldDB" id="A0AAW1TC04"/>
<evidence type="ECO:0000256" key="1">
    <source>
        <dbReference type="ARBA" id="ARBA00007469"/>
    </source>
</evidence>
<dbReference type="PANTHER" id="PTHR11240:SF22">
    <property type="entry name" value="RIBONUCLEASE T2"/>
    <property type="match status" value="1"/>
</dbReference>
<proteinExistence type="inferred from homology"/>
<protein>
    <submittedName>
        <fullName evidence="6">Uncharacterized protein</fullName>
    </submittedName>
</protein>
<dbReference type="GO" id="GO:0033897">
    <property type="term" value="F:ribonuclease T2 activity"/>
    <property type="evidence" value="ECO:0007669"/>
    <property type="project" value="InterPro"/>
</dbReference>
<evidence type="ECO:0000256" key="3">
    <source>
        <dbReference type="PIRSR" id="PIRSR633697-1"/>
    </source>
</evidence>
<dbReference type="InterPro" id="IPR018188">
    <property type="entry name" value="RNase_T2_His_AS_1"/>
</dbReference>
<feature type="active site" evidence="3">
    <location>
        <position position="107"/>
    </location>
</feature>
<dbReference type="EMBL" id="JALJOV010000131">
    <property type="protein sequence ID" value="KAK9866813.1"/>
    <property type="molecule type" value="Genomic_DNA"/>
</dbReference>
<dbReference type="SUPFAM" id="SSF55895">
    <property type="entry name" value="Ribonuclease Rh-like"/>
    <property type="match status" value="1"/>
</dbReference>
<keyword evidence="2" id="KW-1015">Disulfide bond</keyword>
<comment type="similarity">
    <text evidence="1 4">Belongs to the RNase T2 family.</text>
</comment>
<feature type="active site" evidence="3">
    <location>
        <position position="53"/>
    </location>
</feature>
<reference evidence="6 7" key="1">
    <citation type="journal article" date="2024" name="Nat. Commun.">
        <title>Phylogenomics reveals the evolutionary origins of lichenization in chlorophyte algae.</title>
        <authorList>
            <person name="Puginier C."/>
            <person name="Libourel C."/>
            <person name="Otte J."/>
            <person name="Skaloud P."/>
            <person name="Haon M."/>
            <person name="Grisel S."/>
            <person name="Petersen M."/>
            <person name="Berrin J.G."/>
            <person name="Delaux P.M."/>
            <person name="Dal Grande F."/>
            <person name="Keller J."/>
        </authorList>
    </citation>
    <scope>NUCLEOTIDE SEQUENCE [LARGE SCALE GENOMIC DNA]</scope>
    <source>
        <strain evidence="6 7">SAG 2523</strain>
    </source>
</reference>